<dbReference type="Proteomes" id="UP000571950">
    <property type="component" value="Unassembled WGS sequence"/>
</dbReference>
<dbReference type="GO" id="GO:0020037">
    <property type="term" value="F:heme binding"/>
    <property type="evidence" value="ECO:0007669"/>
    <property type="project" value="InterPro"/>
</dbReference>
<evidence type="ECO:0000313" key="1">
    <source>
        <dbReference type="EMBL" id="MBB3927796.1"/>
    </source>
</evidence>
<gene>
    <name evidence="1" type="ORF">GGR43_003533</name>
</gene>
<proteinExistence type="predicted"/>
<sequence length="80" mass="8508">MGGKGGKVGPDLTGVVGRKAAAMAYAYSPALRKAGVVWTPDGLDRFLQAPTRVLPGTRMVTSVPQPDQRKAIIDFLARQK</sequence>
<dbReference type="PRINTS" id="PR00604">
    <property type="entry name" value="CYTCHRMECIAB"/>
</dbReference>
<dbReference type="InterPro" id="IPR002327">
    <property type="entry name" value="Cyt_c_1A/1B"/>
</dbReference>
<accession>A0A7W6BIT5</accession>
<keyword evidence="2" id="KW-1185">Reference proteome</keyword>
<reference evidence="1 2" key="1">
    <citation type="submission" date="2020-08" db="EMBL/GenBank/DDBJ databases">
        <title>Genomic Encyclopedia of Type Strains, Phase IV (KMG-IV): sequencing the most valuable type-strain genomes for metagenomic binning, comparative biology and taxonomic classification.</title>
        <authorList>
            <person name="Goeker M."/>
        </authorList>
    </citation>
    <scope>NUCLEOTIDE SEQUENCE [LARGE SCALE GENOMIC DNA]</scope>
    <source>
        <strain evidence="1 2">DSM 26189</strain>
    </source>
</reference>
<organism evidence="1 2">
    <name type="scientific">Sphingobium jiangsuense</name>
    <dbReference type="NCBI Taxonomy" id="870476"/>
    <lineage>
        <taxon>Bacteria</taxon>
        <taxon>Pseudomonadati</taxon>
        <taxon>Pseudomonadota</taxon>
        <taxon>Alphaproteobacteria</taxon>
        <taxon>Sphingomonadales</taxon>
        <taxon>Sphingomonadaceae</taxon>
        <taxon>Sphingobium</taxon>
    </lineage>
</organism>
<dbReference type="SUPFAM" id="SSF46626">
    <property type="entry name" value="Cytochrome c"/>
    <property type="match status" value="1"/>
</dbReference>
<dbReference type="EMBL" id="JACIDT010000015">
    <property type="protein sequence ID" value="MBB3927796.1"/>
    <property type="molecule type" value="Genomic_DNA"/>
</dbReference>
<protein>
    <submittedName>
        <fullName evidence="1">Cytochrome c2</fullName>
    </submittedName>
</protein>
<comment type="caution">
    <text evidence="1">The sequence shown here is derived from an EMBL/GenBank/DDBJ whole genome shotgun (WGS) entry which is preliminary data.</text>
</comment>
<dbReference type="AlphaFoldDB" id="A0A7W6BIT5"/>
<evidence type="ECO:0000313" key="2">
    <source>
        <dbReference type="Proteomes" id="UP000571950"/>
    </source>
</evidence>
<dbReference type="GO" id="GO:0009055">
    <property type="term" value="F:electron transfer activity"/>
    <property type="evidence" value="ECO:0007669"/>
    <property type="project" value="InterPro"/>
</dbReference>
<dbReference type="Gene3D" id="1.10.760.10">
    <property type="entry name" value="Cytochrome c-like domain"/>
    <property type="match status" value="1"/>
</dbReference>
<dbReference type="PANTHER" id="PTHR11961">
    <property type="entry name" value="CYTOCHROME C"/>
    <property type="match status" value="1"/>
</dbReference>
<dbReference type="InterPro" id="IPR036909">
    <property type="entry name" value="Cyt_c-like_dom_sf"/>
</dbReference>
<name>A0A7W6BIT5_9SPHN</name>